<evidence type="ECO:0000313" key="1">
    <source>
        <dbReference type="EMBL" id="MBD7935675.1"/>
    </source>
</evidence>
<gene>
    <name evidence="1" type="ORF">H9655_01425</name>
</gene>
<protein>
    <submittedName>
        <fullName evidence="1">Uncharacterized protein</fullName>
    </submittedName>
</protein>
<keyword evidence="2" id="KW-1185">Reference proteome</keyword>
<dbReference type="Proteomes" id="UP000657931">
    <property type="component" value="Unassembled WGS sequence"/>
</dbReference>
<organism evidence="1 2">
    <name type="scientific">Cytobacillus stercorigallinarum</name>
    <dbReference type="NCBI Taxonomy" id="2762240"/>
    <lineage>
        <taxon>Bacteria</taxon>
        <taxon>Bacillati</taxon>
        <taxon>Bacillota</taxon>
        <taxon>Bacilli</taxon>
        <taxon>Bacillales</taxon>
        <taxon>Bacillaceae</taxon>
        <taxon>Cytobacillus</taxon>
    </lineage>
</organism>
<evidence type="ECO:0000313" key="2">
    <source>
        <dbReference type="Proteomes" id="UP000657931"/>
    </source>
</evidence>
<accession>A0ABR8QJI2</accession>
<reference evidence="1 2" key="1">
    <citation type="submission" date="2020-08" db="EMBL/GenBank/DDBJ databases">
        <title>A Genomic Blueprint of the Chicken Gut Microbiome.</title>
        <authorList>
            <person name="Gilroy R."/>
            <person name="Ravi A."/>
            <person name="Getino M."/>
            <person name="Pursley I."/>
            <person name="Horton D.L."/>
            <person name="Alikhan N.-F."/>
            <person name="Baker D."/>
            <person name="Gharbi K."/>
            <person name="Hall N."/>
            <person name="Watson M."/>
            <person name="Adriaenssens E.M."/>
            <person name="Foster-Nyarko E."/>
            <person name="Jarju S."/>
            <person name="Secka A."/>
            <person name="Antonio M."/>
            <person name="Oren A."/>
            <person name="Chaudhuri R."/>
            <person name="La Ragione R.M."/>
            <person name="Hildebrand F."/>
            <person name="Pallen M.J."/>
        </authorList>
    </citation>
    <scope>NUCLEOTIDE SEQUENCE [LARGE SCALE GENOMIC DNA]</scope>
    <source>
        <strain evidence="1 2">Sa5YUA1</strain>
    </source>
</reference>
<dbReference type="EMBL" id="JACSQT010000001">
    <property type="protein sequence ID" value="MBD7935675.1"/>
    <property type="molecule type" value="Genomic_DNA"/>
</dbReference>
<name>A0ABR8QJI2_9BACI</name>
<proteinExistence type="predicted"/>
<comment type="caution">
    <text evidence="1">The sequence shown here is derived from an EMBL/GenBank/DDBJ whole genome shotgun (WGS) entry which is preliminary data.</text>
</comment>
<dbReference type="RefSeq" id="WP_191810190.1">
    <property type="nucleotide sequence ID" value="NZ_JACSQT010000001.1"/>
</dbReference>
<sequence>MAINVERVKPDEAANSETINDISTASEEGIVEVKWPNRLEKTVISIHLQS</sequence>